<keyword evidence="8" id="KW-1185">Reference proteome</keyword>
<evidence type="ECO:0000256" key="3">
    <source>
        <dbReference type="ARBA" id="ARBA00023163"/>
    </source>
</evidence>
<protein>
    <submittedName>
        <fullName evidence="7">TetR/AcrR family transcriptional regulator</fullName>
    </submittedName>
</protein>
<evidence type="ECO:0000256" key="2">
    <source>
        <dbReference type="ARBA" id="ARBA00023125"/>
    </source>
</evidence>
<proteinExistence type="predicted"/>
<keyword evidence="3" id="KW-0804">Transcription</keyword>
<evidence type="ECO:0000313" key="7">
    <source>
        <dbReference type="EMBL" id="MDC0720745.1"/>
    </source>
</evidence>
<evidence type="ECO:0000256" key="4">
    <source>
        <dbReference type="PROSITE-ProRule" id="PRU00335"/>
    </source>
</evidence>
<dbReference type="Gene3D" id="1.10.10.60">
    <property type="entry name" value="Homeodomain-like"/>
    <property type="match status" value="1"/>
</dbReference>
<evidence type="ECO:0000259" key="6">
    <source>
        <dbReference type="PROSITE" id="PS50977"/>
    </source>
</evidence>
<feature type="DNA-binding region" description="H-T-H motif" evidence="4">
    <location>
        <begin position="105"/>
        <end position="124"/>
    </location>
</feature>
<keyword evidence="2 4" id="KW-0238">DNA-binding</keyword>
<dbReference type="EMBL" id="JAQNDL010000003">
    <property type="protein sequence ID" value="MDC0720745.1"/>
    <property type="molecule type" value="Genomic_DNA"/>
</dbReference>
<keyword evidence="1" id="KW-0805">Transcription regulation</keyword>
<feature type="compositionally biased region" description="Basic and acidic residues" evidence="5">
    <location>
        <begin position="47"/>
        <end position="58"/>
    </location>
</feature>
<sequence>MAKKGQEEAREPTARRGTKRREPGADDPAAGTSGRASRRAGTGPAPRRAEKSPRRSAVEVEAAGVRASARKAKPERARPGADERRAALLEAAYATIAERGLEGLRTREVAARAGVNISTLHYHFGSKEALVVAVIAHVRDKFVTASARHGGGEGLAAHLASAGASFREDRELGRVLQELVLRGQRDRSARAAFRALHEFWAGMVEELLREGVARGELRADLDPAAGARVVTSFVMGAMTQLGVNAKAFEFAAAAEELARWLAAPPRRAR</sequence>
<evidence type="ECO:0000313" key="8">
    <source>
        <dbReference type="Proteomes" id="UP001221686"/>
    </source>
</evidence>
<feature type="compositionally biased region" description="Low complexity" evidence="5">
    <location>
        <begin position="29"/>
        <end position="46"/>
    </location>
</feature>
<dbReference type="Gene3D" id="1.10.357.10">
    <property type="entry name" value="Tetracycline Repressor, domain 2"/>
    <property type="match status" value="1"/>
</dbReference>
<dbReference type="PRINTS" id="PR00455">
    <property type="entry name" value="HTHTETR"/>
</dbReference>
<gene>
    <name evidence="7" type="ORF">POL25_27820</name>
</gene>
<evidence type="ECO:0000256" key="5">
    <source>
        <dbReference type="SAM" id="MobiDB-lite"/>
    </source>
</evidence>
<feature type="domain" description="HTH tetR-type" evidence="6">
    <location>
        <begin position="82"/>
        <end position="142"/>
    </location>
</feature>
<dbReference type="PANTHER" id="PTHR30055:SF231">
    <property type="entry name" value="TRANSCRIPTIONAL REGULATORY PROTEIN (PROBABLY DEOR-FAMILY)-RELATED"/>
    <property type="match status" value="1"/>
</dbReference>
<dbReference type="SUPFAM" id="SSF48498">
    <property type="entry name" value="Tetracyclin repressor-like, C-terminal domain"/>
    <property type="match status" value="1"/>
</dbReference>
<dbReference type="InterPro" id="IPR009057">
    <property type="entry name" value="Homeodomain-like_sf"/>
</dbReference>
<dbReference type="Proteomes" id="UP001221686">
    <property type="component" value="Unassembled WGS sequence"/>
</dbReference>
<dbReference type="RefSeq" id="WP_272089254.1">
    <property type="nucleotide sequence ID" value="NZ_JAQNDL010000003.1"/>
</dbReference>
<dbReference type="Pfam" id="PF00440">
    <property type="entry name" value="TetR_N"/>
    <property type="match status" value="1"/>
</dbReference>
<accession>A0ABT5E4E9</accession>
<dbReference type="PROSITE" id="PS50977">
    <property type="entry name" value="HTH_TETR_2"/>
    <property type="match status" value="1"/>
</dbReference>
<dbReference type="PANTHER" id="PTHR30055">
    <property type="entry name" value="HTH-TYPE TRANSCRIPTIONAL REGULATOR RUTR"/>
    <property type="match status" value="1"/>
</dbReference>
<evidence type="ECO:0000256" key="1">
    <source>
        <dbReference type="ARBA" id="ARBA00023015"/>
    </source>
</evidence>
<feature type="compositionally biased region" description="Basic and acidic residues" evidence="5">
    <location>
        <begin position="72"/>
        <end position="83"/>
    </location>
</feature>
<name>A0ABT5E4E9_9BACT</name>
<dbReference type="InterPro" id="IPR050109">
    <property type="entry name" value="HTH-type_TetR-like_transc_reg"/>
</dbReference>
<reference evidence="7 8" key="1">
    <citation type="submission" date="2022-11" db="EMBL/GenBank/DDBJ databases">
        <title>Minimal conservation of predation-associated metabolite biosynthetic gene clusters underscores biosynthetic potential of Myxococcota including descriptions for ten novel species: Archangium lansinium sp. nov., Myxococcus landrumus sp. nov., Nannocystis bai.</title>
        <authorList>
            <person name="Ahearne A."/>
            <person name="Stevens C."/>
            <person name="Dowd S."/>
        </authorList>
    </citation>
    <scope>NUCLEOTIDE SEQUENCE [LARGE SCALE GENOMIC DNA]</scope>
    <source>
        <strain evidence="7 8">BB15-2</strain>
    </source>
</reference>
<organism evidence="7 8">
    <name type="scientific">Nannocystis bainbridge</name>
    <dbReference type="NCBI Taxonomy" id="2995303"/>
    <lineage>
        <taxon>Bacteria</taxon>
        <taxon>Pseudomonadati</taxon>
        <taxon>Myxococcota</taxon>
        <taxon>Polyangia</taxon>
        <taxon>Nannocystales</taxon>
        <taxon>Nannocystaceae</taxon>
        <taxon>Nannocystis</taxon>
    </lineage>
</organism>
<feature type="compositionally biased region" description="Basic and acidic residues" evidence="5">
    <location>
        <begin position="1"/>
        <end position="24"/>
    </location>
</feature>
<dbReference type="SUPFAM" id="SSF46689">
    <property type="entry name" value="Homeodomain-like"/>
    <property type="match status" value="1"/>
</dbReference>
<dbReference type="Pfam" id="PF16859">
    <property type="entry name" value="TetR_C_11"/>
    <property type="match status" value="1"/>
</dbReference>
<dbReference type="InterPro" id="IPR011075">
    <property type="entry name" value="TetR_C"/>
</dbReference>
<comment type="caution">
    <text evidence="7">The sequence shown here is derived from an EMBL/GenBank/DDBJ whole genome shotgun (WGS) entry which is preliminary data.</text>
</comment>
<dbReference type="InterPro" id="IPR001647">
    <property type="entry name" value="HTH_TetR"/>
</dbReference>
<dbReference type="InterPro" id="IPR036271">
    <property type="entry name" value="Tet_transcr_reg_TetR-rel_C_sf"/>
</dbReference>
<feature type="region of interest" description="Disordered" evidence="5">
    <location>
        <begin position="1"/>
        <end position="83"/>
    </location>
</feature>